<proteinExistence type="predicted"/>
<name>A0ABW3E3W4_9ACTN</name>
<evidence type="ECO:0000256" key="7">
    <source>
        <dbReference type="SAM" id="Phobius"/>
    </source>
</evidence>
<keyword evidence="6 7" id="KW-0472">Membrane</keyword>
<gene>
    <name evidence="9" type="ORF">ACFQ08_36770</name>
</gene>
<keyword evidence="5 7" id="KW-1133">Transmembrane helix</keyword>
<dbReference type="InterPro" id="IPR011701">
    <property type="entry name" value="MFS"/>
</dbReference>
<feature type="transmembrane region" description="Helical" evidence="7">
    <location>
        <begin position="12"/>
        <end position="34"/>
    </location>
</feature>
<evidence type="ECO:0000256" key="3">
    <source>
        <dbReference type="ARBA" id="ARBA00022475"/>
    </source>
</evidence>
<keyword evidence="10" id="KW-1185">Reference proteome</keyword>
<accession>A0ABW3E3W4</accession>
<dbReference type="PROSITE" id="PS50850">
    <property type="entry name" value="MFS"/>
    <property type="match status" value="1"/>
</dbReference>
<feature type="domain" description="Major facilitator superfamily (MFS) profile" evidence="8">
    <location>
        <begin position="12"/>
        <end position="103"/>
    </location>
</feature>
<keyword evidence="3" id="KW-1003">Cell membrane</keyword>
<protein>
    <submittedName>
        <fullName evidence="9">MFS transporter</fullName>
    </submittedName>
</protein>
<evidence type="ECO:0000256" key="4">
    <source>
        <dbReference type="ARBA" id="ARBA00022692"/>
    </source>
</evidence>
<dbReference type="PANTHER" id="PTHR42718">
    <property type="entry name" value="MAJOR FACILITATOR SUPERFAMILY MULTIDRUG TRANSPORTER MFSC"/>
    <property type="match status" value="1"/>
</dbReference>
<dbReference type="InterPro" id="IPR036259">
    <property type="entry name" value="MFS_trans_sf"/>
</dbReference>
<dbReference type="PANTHER" id="PTHR42718:SF46">
    <property type="entry name" value="BLR6921 PROTEIN"/>
    <property type="match status" value="1"/>
</dbReference>
<evidence type="ECO:0000256" key="5">
    <source>
        <dbReference type="ARBA" id="ARBA00022989"/>
    </source>
</evidence>
<feature type="non-terminal residue" evidence="9">
    <location>
        <position position="103"/>
    </location>
</feature>
<feature type="transmembrane region" description="Helical" evidence="7">
    <location>
        <begin position="46"/>
        <end position="66"/>
    </location>
</feature>
<dbReference type="EMBL" id="JBHTHX010002232">
    <property type="protein sequence ID" value="MFD0890129.1"/>
    <property type="molecule type" value="Genomic_DNA"/>
</dbReference>
<evidence type="ECO:0000256" key="6">
    <source>
        <dbReference type="ARBA" id="ARBA00023136"/>
    </source>
</evidence>
<organism evidence="9 10">
    <name type="scientific">Streptosporangium algeriense</name>
    <dbReference type="NCBI Taxonomy" id="1682748"/>
    <lineage>
        <taxon>Bacteria</taxon>
        <taxon>Bacillati</taxon>
        <taxon>Actinomycetota</taxon>
        <taxon>Actinomycetes</taxon>
        <taxon>Streptosporangiales</taxon>
        <taxon>Streptosporangiaceae</taxon>
        <taxon>Streptosporangium</taxon>
    </lineage>
</organism>
<evidence type="ECO:0000256" key="2">
    <source>
        <dbReference type="ARBA" id="ARBA00022448"/>
    </source>
</evidence>
<comment type="caution">
    <text evidence="9">The sequence shown here is derived from an EMBL/GenBank/DDBJ whole genome shotgun (WGS) entry which is preliminary data.</text>
</comment>
<evidence type="ECO:0000313" key="10">
    <source>
        <dbReference type="Proteomes" id="UP001597024"/>
    </source>
</evidence>
<feature type="transmembrane region" description="Helical" evidence="7">
    <location>
        <begin position="78"/>
        <end position="96"/>
    </location>
</feature>
<reference evidence="10" key="1">
    <citation type="journal article" date="2019" name="Int. J. Syst. Evol. Microbiol.">
        <title>The Global Catalogue of Microorganisms (GCM) 10K type strain sequencing project: providing services to taxonomists for standard genome sequencing and annotation.</title>
        <authorList>
            <consortium name="The Broad Institute Genomics Platform"/>
            <consortium name="The Broad Institute Genome Sequencing Center for Infectious Disease"/>
            <person name="Wu L."/>
            <person name="Ma J."/>
        </authorList>
    </citation>
    <scope>NUCLEOTIDE SEQUENCE [LARGE SCALE GENOMIC DNA]</scope>
    <source>
        <strain evidence="10">CCUG 62974</strain>
    </source>
</reference>
<dbReference type="InterPro" id="IPR020846">
    <property type="entry name" value="MFS_dom"/>
</dbReference>
<dbReference type="Proteomes" id="UP001597024">
    <property type="component" value="Unassembled WGS sequence"/>
</dbReference>
<sequence length="103" mass="10727">MYKKSIDRPGLILTAVAAAQFMAALDISVVNVALPAIRADLGFGTAQLQWVVHAYTLAFGGLLLLGGRMSDLYGRHRLLATGLALFGLSSLAGGLAQSADLLV</sequence>
<dbReference type="Pfam" id="PF07690">
    <property type="entry name" value="MFS_1"/>
    <property type="match status" value="1"/>
</dbReference>
<dbReference type="Gene3D" id="1.20.1720.10">
    <property type="entry name" value="Multidrug resistance protein D"/>
    <property type="match status" value="1"/>
</dbReference>
<evidence type="ECO:0000313" key="9">
    <source>
        <dbReference type="EMBL" id="MFD0890129.1"/>
    </source>
</evidence>
<evidence type="ECO:0000256" key="1">
    <source>
        <dbReference type="ARBA" id="ARBA00004651"/>
    </source>
</evidence>
<keyword evidence="2" id="KW-0813">Transport</keyword>
<evidence type="ECO:0000259" key="8">
    <source>
        <dbReference type="PROSITE" id="PS50850"/>
    </source>
</evidence>
<comment type="subcellular location">
    <subcellularLocation>
        <location evidence="1">Cell membrane</location>
        <topology evidence="1">Multi-pass membrane protein</topology>
    </subcellularLocation>
</comment>
<keyword evidence="4 7" id="KW-0812">Transmembrane</keyword>
<dbReference type="SUPFAM" id="SSF103473">
    <property type="entry name" value="MFS general substrate transporter"/>
    <property type="match status" value="1"/>
</dbReference>